<feature type="transmembrane region" description="Helical" evidence="2">
    <location>
        <begin position="12"/>
        <end position="37"/>
    </location>
</feature>
<sequence>MNTDLKFYYALFLQRLPVMAVIFAVFTALGIALALTLPPRYRAEAILVVEGSKIPVDLRAFEDETEATEQLQIMEKQLMTRSNLIDLANRHRVFAGEVGMTPDDVVERMRELTDIELVSGRDRATIMTVSFLSGDAKTSADVVNDFVTIVLKADAETRIAGSGDTLEFFDQQVQRYSGDLSRQSEKIVAYKEANKDALPEEQTYRLSQQTSLQDRLNLADRDLASLRDQRARLLAVGEASGVPTVNMTPDQQQLSDLENELNAALAIYSETNPKVTILQARIASIKRRMMRSGTTPSTDAEGSPTSVASTMLDLQLAEIDSRIDYLEKEKVRTEADMQKLRVAIERTPSVAIGLQALESEYASLQIQMNQAVAARAAARQGVEIESAAKGQRISVLEQATQPSAPNSPNRKLVAGGGVFVGTALAAAFFGLGELLNRTIRRPIDLSRALGVQPLVTIPFLEEETARRRRRILKTVFTIAMLIAVPAALWAVHTFYLPLDLLIEDLMARVGL</sequence>
<dbReference type="OrthoDB" id="8114194at2"/>
<keyword evidence="2" id="KW-0472">Membrane</keyword>
<dbReference type="InterPro" id="IPR050445">
    <property type="entry name" value="Bact_polysacc_biosynth/exp"/>
</dbReference>
<gene>
    <name evidence="3" type="ORF">C8D95_101696</name>
</gene>
<name>A0A316GD22_9RHOB</name>
<dbReference type="Proteomes" id="UP000245390">
    <property type="component" value="Unassembled WGS sequence"/>
</dbReference>
<dbReference type="PANTHER" id="PTHR32309">
    <property type="entry name" value="TYROSINE-PROTEIN KINASE"/>
    <property type="match status" value="1"/>
</dbReference>
<evidence type="ECO:0000256" key="1">
    <source>
        <dbReference type="SAM" id="Coils"/>
    </source>
</evidence>
<organism evidence="3 4">
    <name type="scientific">Silicimonas algicola</name>
    <dbReference type="NCBI Taxonomy" id="1826607"/>
    <lineage>
        <taxon>Bacteria</taxon>
        <taxon>Pseudomonadati</taxon>
        <taxon>Pseudomonadota</taxon>
        <taxon>Alphaproteobacteria</taxon>
        <taxon>Rhodobacterales</taxon>
        <taxon>Paracoccaceae</taxon>
    </lineage>
</organism>
<dbReference type="KEGG" id="salo:EF888_04920"/>
<keyword evidence="4" id="KW-1185">Reference proteome</keyword>
<keyword evidence="1" id="KW-0175">Coiled coil</keyword>
<evidence type="ECO:0000313" key="3">
    <source>
        <dbReference type="EMBL" id="PWK58879.1"/>
    </source>
</evidence>
<evidence type="ECO:0000313" key="4">
    <source>
        <dbReference type="Proteomes" id="UP000245390"/>
    </source>
</evidence>
<dbReference type="AlphaFoldDB" id="A0A316GD22"/>
<accession>A0A316GD22</accession>
<dbReference type="EMBL" id="QGGV01000001">
    <property type="protein sequence ID" value="PWK58879.1"/>
    <property type="molecule type" value="Genomic_DNA"/>
</dbReference>
<feature type="coiled-coil region" evidence="1">
    <location>
        <begin position="316"/>
        <end position="374"/>
    </location>
</feature>
<protein>
    <submittedName>
        <fullName evidence="3">Uncharacterized protein involved in exopolysaccharide biosynthesis</fullName>
    </submittedName>
</protein>
<feature type="transmembrane region" description="Helical" evidence="2">
    <location>
        <begin position="475"/>
        <end position="496"/>
    </location>
</feature>
<evidence type="ECO:0000256" key="2">
    <source>
        <dbReference type="SAM" id="Phobius"/>
    </source>
</evidence>
<comment type="caution">
    <text evidence="3">The sequence shown here is derived from an EMBL/GenBank/DDBJ whole genome shotgun (WGS) entry which is preliminary data.</text>
</comment>
<reference evidence="3 4" key="1">
    <citation type="submission" date="2018-05" db="EMBL/GenBank/DDBJ databases">
        <title>Genomic Encyclopedia of Type Strains, Phase IV (KMG-IV): sequencing the most valuable type-strain genomes for metagenomic binning, comparative biology and taxonomic classification.</title>
        <authorList>
            <person name="Goeker M."/>
        </authorList>
    </citation>
    <scope>NUCLEOTIDE SEQUENCE [LARGE SCALE GENOMIC DNA]</scope>
    <source>
        <strain evidence="3 4">DSM 103371</strain>
    </source>
</reference>
<keyword evidence="2" id="KW-1133">Transmembrane helix</keyword>
<dbReference type="RefSeq" id="WP_109757720.1">
    <property type="nucleotide sequence ID" value="NZ_CP034588.1"/>
</dbReference>
<keyword evidence="2" id="KW-0812">Transmembrane</keyword>
<feature type="transmembrane region" description="Helical" evidence="2">
    <location>
        <begin position="412"/>
        <end position="431"/>
    </location>
</feature>
<dbReference type="PANTHER" id="PTHR32309:SF31">
    <property type="entry name" value="CAPSULAR EXOPOLYSACCHARIDE FAMILY"/>
    <property type="match status" value="1"/>
</dbReference>
<proteinExistence type="predicted"/>